<evidence type="ECO:0000256" key="3">
    <source>
        <dbReference type="ARBA" id="ARBA00022763"/>
    </source>
</evidence>
<comment type="caution">
    <text evidence="9">The sequence shown here is derived from an EMBL/GenBank/DDBJ whole genome shotgun (WGS) entry which is preliminary data.</text>
</comment>
<dbReference type="GO" id="GO:0016829">
    <property type="term" value="F:lyase activity"/>
    <property type="evidence" value="ECO:0007669"/>
    <property type="project" value="UniProtKB-KW"/>
</dbReference>
<evidence type="ECO:0000256" key="4">
    <source>
        <dbReference type="ARBA" id="ARBA00022801"/>
    </source>
</evidence>
<evidence type="ECO:0000256" key="5">
    <source>
        <dbReference type="ARBA" id="ARBA00023124"/>
    </source>
</evidence>
<dbReference type="GO" id="GO:0106300">
    <property type="term" value="P:protein-DNA covalent cross-linking repair"/>
    <property type="evidence" value="ECO:0007669"/>
    <property type="project" value="InterPro"/>
</dbReference>
<protein>
    <recommendedName>
        <fullName evidence="8">Abasic site processing protein</fullName>
        <ecNumber evidence="8">3.4.-.-</ecNumber>
    </recommendedName>
</protein>
<dbReference type="InterPro" id="IPR036590">
    <property type="entry name" value="SRAP-like"/>
</dbReference>
<accession>A0A178ILU7</accession>
<keyword evidence="3" id="KW-0227">DNA damage</keyword>
<evidence type="ECO:0000256" key="1">
    <source>
        <dbReference type="ARBA" id="ARBA00008136"/>
    </source>
</evidence>
<dbReference type="GO" id="GO:0006508">
    <property type="term" value="P:proteolysis"/>
    <property type="evidence" value="ECO:0007669"/>
    <property type="project" value="UniProtKB-KW"/>
</dbReference>
<dbReference type="GO" id="GO:0003697">
    <property type="term" value="F:single-stranded DNA binding"/>
    <property type="evidence" value="ECO:0007669"/>
    <property type="project" value="InterPro"/>
</dbReference>
<keyword evidence="5" id="KW-0190">Covalent protein-DNA linkage</keyword>
<dbReference type="Pfam" id="PF02586">
    <property type="entry name" value="SRAP"/>
    <property type="match status" value="1"/>
</dbReference>
<keyword evidence="2 8" id="KW-0645">Protease</keyword>
<reference evidence="9 10" key="1">
    <citation type="submission" date="2016-01" db="EMBL/GenBank/DDBJ databases">
        <title>High potential of lignocellulose degradation of a new Verrucomicrobia species.</title>
        <authorList>
            <person name="Wang Y."/>
            <person name="Shi Y."/>
            <person name="Qiu Z."/>
            <person name="Liu S."/>
            <person name="Yang H."/>
        </authorList>
    </citation>
    <scope>NUCLEOTIDE SEQUENCE [LARGE SCALE GENOMIC DNA]</scope>
    <source>
        <strain evidence="9 10">TSB47</strain>
    </source>
</reference>
<keyword evidence="7" id="KW-0456">Lyase</keyword>
<keyword evidence="6" id="KW-0238">DNA-binding</keyword>
<evidence type="ECO:0000256" key="8">
    <source>
        <dbReference type="RuleBase" id="RU364100"/>
    </source>
</evidence>
<evidence type="ECO:0000256" key="6">
    <source>
        <dbReference type="ARBA" id="ARBA00023125"/>
    </source>
</evidence>
<gene>
    <name evidence="9" type="ORF">AW736_05995</name>
</gene>
<dbReference type="InterPro" id="IPR003738">
    <property type="entry name" value="SRAP"/>
</dbReference>
<dbReference type="EMBL" id="LRRQ01000046">
    <property type="protein sequence ID" value="OAM90854.1"/>
    <property type="molecule type" value="Genomic_DNA"/>
</dbReference>
<keyword evidence="4 8" id="KW-0378">Hydrolase</keyword>
<dbReference type="Gene3D" id="3.90.1680.10">
    <property type="entry name" value="SOS response associated peptidase-like"/>
    <property type="match status" value="1"/>
</dbReference>
<dbReference type="PANTHER" id="PTHR13604">
    <property type="entry name" value="DC12-RELATED"/>
    <property type="match status" value="1"/>
</dbReference>
<dbReference type="PANTHER" id="PTHR13604:SF0">
    <property type="entry name" value="ABASIC SITE PROCESSING PROTEIN HMCES"/>
    <property type="match status" value="1"/>
</dbReference>
<dbReference type="STRING" id="1184151.AW736_05995"/>
<evidence type="ECO:0000313" key="9">
    <source>
        <dbReference type="EMBL" id="OAM90854.1"/>
    </source>
</evidence>
<dbReference type="AlphaFoldDB" id="A0A178ILU7"/>
<dbReference type="GO" id="GO:0008233">
    <property type="term" value="F:peptidase activity"/>
    <property type="evidence" value="ECO:0007669"/>
    <property type="project" value="UniProtKB-KW"/>
</dbReference>
<dbReference type="EC" id="3.4.-.-" evidence="8"/>
<sequence length="233" mass="25481">MGADMPDDEYEQEWRPRYNVAPTQSMPVICRGSRGNRQIETSLMRWGITLRPAGEEKQRLLINARAESAWQKPSFRASLQYRRCIIPADGFFEWRRVAGTGAKAEGEPYFIRRRDDMPMWLAGFFEEPAGEGGDSAFVIMTTGPNAVMAAIHDRMPVILAEDSARAWLGAVADAASATGAVLPRLCVPWQPDDLVATAVGPAVNNTRNDHAGCLVPSAEAARHGDGQGLLALD</sequence>
<proteinExistence type="inferred from homology"/>
<organism evidence="9 10">
    <name type="scientific">Termitidicoccus mucosus</name>
    <dbReference type="NCBI Taxonomy" id="1184151"/>
    <lineage>
        <taxon>Bacteria</taxon>
        <taxon>Pseudomonadati</taxon>
        <taxon>Verrucomicrobiota</taxon>
        <taxon>Opitutia</taxon>
        <taxon>Opitutales</taxon>
        <taxon>Opitutaceae</taxon>
        <taxon>Termitidicoccus</taxon>
    </lineage>
</organism>
<dbReference type="SUPFAM" id="SSF143081">
    <property type="entry name" value="BB1717-like"/>
    <property type="match status" value="1"/>
</dbReference>
<evidence type="ECO:0000313" key="10">
    <source>
        <dbReference type="Proteomes" id="UP000078486"/>
    </source>
</evidence>
<evidence type="ECO:0000256" key="2">
    <source>
        <dbReference type="ARBA" id="ARBA00022670"/>
    </source>
</evidence>
<comment type="similarity">
    <text evidence="1 8">Belongs to the SOS response-associated peptidase family.</text>
</comment>
<name>A0A178ILU7_9BACT</name>
<keyword evidence="10" id="KW-1185">Reference proteome</keyword>
<dbReference type="Proteomes" id="UP000078486">
    <property type="component" value="Unassembled WGS sequence"/>
</dbReference>
<evidence type="ECO:0000256" key="7">
    <source>
        <dbReference type="ARBA" id="ARBA00023239"/>
    </source>
</evidence>